<comment type="caution">
    <text evidence="8">The sequence shown here is derived from an EMBL/GenBank/DDBJ whole genome shotgun (WGS) entry which is preliminary data.</text>
</comment>
<evidence type="ECO:0000256" key="7">
    <source>
        <dbReference type="SAM" id="Phobius"/>
    </source>
</evidence>
<protein>
    <submittedName>
        <fullName evidence="8">Polysulfide reductase, NrfD</fullName>
    </submittedName>
</protein>
<accession>A0A1J5S9L4</accession>
<evidence type="ECO:0000256" key="3">
    <source>
        <dbReference type="ARBA" id="ARBA00022475"/>
    </source>
</evidence>
<dbReference type="InterPro" id="IPR052049">
    <property type="entry name" value="Electron_transfer_protein"/>
</dbReference>
<feature type="transmembrane region" description="Helical" evidence="7">
    <location>
        <begin position="99"/>
        <end position="122"/>
    </location>
</feature>
<name>A0A1J5S9L4_9ZZZZ</name>
<keyword evidence="4 7" id="KW-0812">Transmembrane</keyword>
<proteinExistence type="inferred from homology"/>
<dbReference type="Gene3D" id="1.20.1630.10">
    <property type="entry name" value="Formate dehydrogenase/DMSO reductase domain"/>
    <property type="match status" value="1"/>
</dbReference>
<evidence type="ECO:0000256" key="1">
    <source>
        <dbReference type="ARBA" id="ARBA00004651"/>
    </source>
</evidence>
<feature type="transmembrane region" description="Helical" evidence="7">
    <location>
        <begin position="184"/>
        <end position="205"/>
    </location>
</feature>
<feature type="transmembrane region" description="Helical" evidence="7">
    <location>
        <begin position="313"/>
        <end position="334"/>
    </location>
</feature>
<dbReference type="EMBL" id="MLJW01000052">
    <property type="protein sequence ID" value="OIR05201.1"/>
    <property type="molecule type" value="Genomic_DNA"/>
</dbReference>
<dbReference type="PANTHER" id="PTHR34856:SF2">
    <property type="entry name" value="PROTEIN NRFD"/>
    <property type="match status" value="1"/>
</dbReference>
<evidence type="ECO:0000256" key="2">
    <source>
        <dbReference type="ARBA" id="ARBA00008929"/>
    </source>
</evidence>
<gene>
    <name evidence="8" type="ORF">GALL_127590</name>
</gene>
<feature type="transmembrane region" description="Helical" evidence="7">
    <location>
        <begin position="248"/>
        <end position="270"/>
    </location>
</feature>
<dbReference type="GO" id="GO:0005886">
    <property type="term" value="C:plasma membrane"/>
    <property type="evidence" value="ECO:0007669"/>
    <property type="project" value="UniProtKB-SubCell"/>
</dbReference>
<dbReference type="InterPro" id="IPR005614">
    <property type="entry name" value="NrfD-like"/>
</dbReference>
<evidence type="ECO:0000256" key="4">
    <source>
        <dbReference type="ARBA" id="ARBA00022692"/>
    </source>
</evidence>
<keyword evidence="6 7" id="KW-0472">Membrane</keyword>
<evidence type="ECO:0000256" key="6">
    <source>
        <dbReference type="ARBA" id="ARBA00023136"/>
    </source>
</evidence>
<comment type="subcellular location">
    <subcellularLocation>
        <location evidence="1">Cell membrane</location>
        <topology evidence="1">Multi-pass membrane protein</topology>
    </subcellularLocation>
</comment>
<dbReference type="AlphaFoldDB" id="A0A1J5S9L4"/>
<keyword evidence="3" id="KW-1003">Cell membrane</keyword>
<dbReference type="PANTHER" id="PTHR34856">
    <property type="entry name" value="PROTEIN NRFD"/>
    <property type="match status" value="1"/>
</dbReference>
<dbReference type="Pfam" id="PF03916">
    <property type="entry name" value="NrfD"/>
    <property type="match status" value="1"/>
</dbReference>
<organism evidence="8">
    <name type="scientific">mine drainage metagenome</name>
    <dbReference type="NCBI Taxonomy" id="410659"/>
    <lineage>
        <taxon>unclassified sequences</taxon>
        <taxon>metagenomes</taxon>
        <taxon>ecological metagenomes</taxon>
    </lineage>
</organism>
<feature type="transmembrane region" description="Helical" evidence="7">
    <location>
        <begin position="20"/>
        <end position="46"/>
    </location>
</feature>
<evidence type="ECO:0000313" key="8">
    <source>
        <dbReference type="EMBL" id="OIR05201.1"/>
    </source>
</evidence>
<keyword evidence="5 7" id="KW-1133">Transmembrane helix</keyword>
<comment type="similarity">
    <text evidence="2">Belongs to the NrfD family.</text>
</comment>
<reference evidence="8" key="1">
    <citation type="submission" date="2016-10" db="EMBL/GenBank/DDBJ databases">
        <title>Sequence of Gallionella enrichment culture.</title>
        <authorList>
            <person name="Poehlein A."/>
            <person name="Muehling M."/>
            <person name="Daniel R."/>
        </authorList>
    </citation>
    <scope>NUCLEOTIDE SEQUENCE</scope>
</reference>
<feature type="transmembrane region" description="Helical" evidence="7">
    <location>
        <begin position="282"/>
        <end position="301"/>
    </location>
</feature>
<feature type="transmembrane region" description="Helical" evidence="7">
    <location>
        <begin position="58"/>
        <end position="79"/>
    </location>
</feature>
<evidence type="ECO:0000256" key="5">
    <source>
        <dbReference type="ARBA" id="ARBA00022989"/>
    </source>
</evidence>
<sequence>MTELFTLKHNPLVDPAMHIWSWQIPVYLFLGGLVAGLMILSGYHIIRDRYDTDRPHGHYVTAPVLSVVLLSLGMLALFFDLEHKIDVWRLYMTFEVTSPMSWGSWILLLVYPVLIASALLNFREAQPRLAARYPAVAGVAAVMRSRSGVVNLIGFANIALGAGLGIYTGILLSSLAARPLWSSALLGPLFLFSGLSTGAATLHMLTHIEKAEDNSYGDFLVASMVGWIRPKHGEHEGAVKLAQADNGFLTIELSILMLFLINLSGSSAAGHDAAALLLTGPYAAVFWVFVVGSGLVIPLILQGLQAANRIRPTMIPALLVLVGGLVLRFVLVYAGQASHWPRIAGF</sequence>
<feature type="transmembrane region" description="Helical" evidence="7">
    <location>
        <begin position="149"/>
        <end position="172"/>
    </location>
</feature>